<dbReference type="AlphaFoldDB" id="A0A9P7V787"/>
<sequence>MDKLPPEFKRLFRLFYILNTRLTFLLTHSSSTIPSYDVIAKFYLPQDDLHPVDLAIIKALLPEGDVFYDYVDENQLHLLFVEKVDFNWKTGYHQHKESESIDDLKNGGGNNSDQILIFDFRDARINSIASTMFKRRKPNNVGRGDDLFFLLLKELKLQNLTTKQIQGIIASRNDKFLKCINTWLDQYSDDEVANNIPMDKLKTLAVLPVPQVFVDPIENLVTSTSSSSSSSSSTDAKQYPTIDMMLKALHQKPFYKDQIVTTKVLNPPRAAKTNTINLEFIHPDLQLGLDSLKKIDLEKDLYTHQAQAIDALISENLKHVIVTTSTSSGKSLIYQIPVLNDILWDIDSGLKGRHSTALFIFPTKALAQDQKRHLQDLIDKLPLNNKRKIIIDTYDGDTPSSLRRGIRSHADILFTNPDSIHASILAHHDTLDDHSSWEHFLKSLKYVIMDELHVYKGTFGVHVGLVMSRLRRICDSLGNVDIQCISCSATINDSVEHFKTVCGIPPTEAVVHIFEDGSPCSERRLVIWRPPPLMNKLGKTAATEQSATTSTNNYTASPFIPRESATTELAKILLQLLTNVPNIKVIVFCTIRKICELLMKEVKSLLKEQNKFGPIKVDNNDIMAYRGGYSKSDRRIIERKMFNGDLKAIIATNALELGIDLADLDVVITSQFPFLKLNLHQQFGRAGRAKDSKGSLAIFVGGSNATDQHYMTNPDELVDRSTYEDLCVTSLINGGSTDSIMEAHLQCAAYEIPLNIMEDMKYFVRETSDHDDLIKENNYSQIVLKNLIKDNKGYYRTLPKYLPDPHTKVTIRAVEEDTYAVVDLTNNRNIVIEEIEASRTSFSIYKGAIFLHQGLPYLVEEFNAEGKYAKVKRVDVDWITQQRDFTDVDPQETQLIKPLHPIDLPLPSDIPAYFGLVRSRTIVFGYFKVNRRGEILEAEEVNNPPFIVDSKGFWLDIPSSALDAITKKSLSPAGGIHAAQHALMNMLPIFVSGGATTNPNAKFSGATSSVGEAELITECKAPEKEFAKRQTTRIRPARLIFYDAKGGIDGSGISANVFKQIDHILYATYNRVVDCECVWGCPLCVCASFCKESNAVMSKPAAIIILAAFLGLDILLVAEGLPDGPEENMPSIEVETVAPVAAPIKFATDVQIVQTRRIPNEVQIKQEDEKEDDNEVKQEEEDVELDTSIIKKETI</sequence>
<evidence type="ECO:0000313" key="7">
    <source>
        <dbReference type="Proteomes" id="UP000790833"/>
    </source>
</evidence>
<keyword evidence="7" id="KW-1185">Reference proteome</keyword>
<keyword evidence="2" id="KW-0067">ATP-binding</keyword>
<dbReference type="Pfam" id="PF22982">
    <property type="entry name" value="WHD_HRQ1"/>
    <property type="match status" value="1"/>
</dbReference>
<dbReference type="InterPro" id="IPR011545">
    <property type="entry name" value="DEAD/DEAH_box_helicase_dom"/>
</dbReference>
<dbReference type="GeneID" id="66114979"/>
<keyword evidence="1" id="KW-0547">Nucleotide-binding</keyword>
<dbReference type="SMART" id="SM00490">
    <property type="entry name" value="HELICc"/>
    <property type="match status" value="1"/>
</dbReference>
<name>A0A9P7V787_9ASCO</name>
<evidence type="ECO:0008006" key="8">
    <source>
        <dbReference type="Google" id="ProtNLM"/>
    </source>
</evidence>
<organism evidence="6 7">
    <name type="scientific">Scheffersomyces spartinae</name>
    <dbReference type="NCBI Taxonomy" id="45513"/>
    <lineage>
        <taxon>Eukaryota</taxon>
        <taxon>Fungi</taxon>
        <taxon>Dikarya</taxon>
        <taxon>Ascomycota</taxon>
        <taxon>Saccharomycotina</taxon>
        <taxon>Pichiomycetes</taxon>
        <taxon>Debaryomycetaceae</taxon>
        <taxon>Scheffersomyces</taxon>
    </lineage>
</organism>
<evidence type="ECO:0000256" key="2">
    <source>
        <dbReference type="ARBA" id="ARBA00022840"/>
    </source>
</evidence>
<dbReference type="InterPro" id="IPR014001">
    <property type="entry name" value="Helicase_ATP-bd"/>
</dbReference>
<dbReference type="SMART" id="SM00487">
    <property type="entry name" value="DEXDc"/>
    <property type="match status" value="1"/>
</dbReference>
<dbReference type="EMBL" id="JAHMUF010000017">
    <property type="protein sequence ID" value="KAG7192510.1"/>
    <property type="molecule type" value="Genomic_DNA"/>
</dbReference>
<dbReference type="PROSITE" id="PS51194">
    <property type="entry name" value="HELICASE_CTER"/>
    <property type="match status" value="1"/>
</dbReference>
<dbReference type="PANTHER" id="PTHR47957:SF3">
    <property type="entry name" value="ATP-DEPENDENT HELICASE HRQ1"/>
    <property type="match status" value="1"/>
</dbReference>
<dbReference type="InterPro" id="IPR027417">
    <property type="entry name" value="P-loop_NTPase"/>
</dbReference>
<dbReference type="Pfam" id="PF00271">
    <property type="entry name" value="Helicase_C"/>
    <property type="match status" value="1"/>
</dbReference>
<dbReference type="Gene3D" id="3.40.50.300">
    <property type="entry name" value="P-loop containing nucleotide triphosphate hydrolases"/>
    <property type="match status" value="2"/>
</dbReference>
<dbReference type="Pfam" id="PF00270">
    <property type="entry name" value="DEAD"/>
    <property type="match status" value="1"/>
</dbReference>
<dbReference type="GO" id="GO:0003676">
    <property type="term" value="F:nucleic acid binding"/>
    <property type="evidence" value="ECO:0007669"/>
    <property type="project" value="InterPro"/>
</dbReference>
<evidence type="ECO:0000256" key="3">
    <source>
        <dbReference type="SAM" id="MobiDB-lite"/>
    </source>
</evidence>
<dbReference type="GO" id="GO:0043138">
    <property type="term" value="F:3'-5' DNA helicase activity"/>
    <property type="evidence" value="ECO:0007669"/>
    <property type="project" value="TreeGrafter"/>
</dbReference>
<dbReference type="PANTHER" id="PTHR47957">
    <property type="entry name" value="ATP-DEPENDENT HELICASE HRQ1"/>
    <property type="match status" value="1"/>
</dbReference>
<feature type="region of interest" description="Disordered" evidence="3">
    <location>
        <begin position="1163"/>
        <end position="1195"/>
    </location>
</feature>
<protein>
    <recommendedName>
        <fullName evidence="8">P-loop containing nucleoside triphosphate hydrolase protein</fullName>
    </recommendedName>
</protein>
<reference evidence="6" key="1">
    <citation type="submission" date="2021-03" db="EMBL/GenBank/DDBJ databases">
        <authorList>
            <person name="Palmer J.M."/>
        </authorList>
    </citation>
    <scope>NUCLEOTIDE SEQUENCE</scope>
    <source>
        <strain evidence="6">ARV_011</strain>
    </source>
</reference>
<dbReference type="Pfam" id="PF09369">
    <property type="entry name" value="MZB"/>
    <property type="match status" value="1"/>
</dbReference>
<proteinExistence type="predicted"/>
<dbReference type="CDD" id="cd17923">
    <property type="entry name" value="DEXHc_Hrq1-like"/>
    <property type="match status" value="1"/>
</dbReference>
<feature type="domain" description="Helicase ATP-binding" evidence="4">
    <location>
        <begin position="311"/>
        <end position="509"/>
    </location>
</feature>
<accession>A0A9P7V787</accession>
<feature type="domain" description="Helicase C-terminal" evidence="5">
    <location>
        <begin position="572"/>
        <end position="760"/>
    </location>
</feature>
<gene>
    <name evidence="6" type="ORF">KQ657_001605</name>
</gene>
<evidence type="ECO:0000313" key="6">
    <source>
        <dbReference type="EMBL" id="KAG7192510.1"/>
    </source>
</evidence>
<evidence type="ECO:0000259" key="4">
    <source>
        <dbReference type="PROSITE" id="PS51192"/>
    </source>
</evidence>
<dbReference type="PROSITE" id="PS51192">
    <property type="entry name" value="HELICASE_ATP_BIND_1"/>
    <property type="match status" value="1"/>
</dbReference>
<evidence type="ECO:0000256" key="1">
    <source>
        <dbReference type="ARBA" id="ARBA00022741"/>
    </source>
</evidence>
<dbReference type="CDD" id="cd18797">
    <property type="entry name" value="SF2_C_Hrq"/>
    <property type="match status" value="1"/>
</dbReference>
<dbReference type="RefSeq" id="XP_043048060.1">
    <property type="nucleotide sequence ID" value="XM_043192396.1"/>
</dbReference>
<dbReference type="GO" id="GO:0005634">
    <property type="term" value="C:nucleus"/>
    <property type="evidence" value="ECO:0007669"/>
    <property type="project" value="TreeGrafter"/>
</dbReference>
<dbReference type="GO" id="GO:0006289">
    <property type="term" value="P:nucleotide-excision repair"/>
    <property type="evidence" value="ECO:0007669"/>
    <property type="project" value="TreeGrafter"/>
</dbReference>
<dbReference type="InterPro" id="IPR018973">
    <property type="entry name" value="MZB"/>
</dbReference>
<dbReference type="InterPro" id="IPR001650">
    <property type="entry name" value="Helicase_C-like"/>
</dbReference>
<dbReference type="InterPro" id="IPR055227">
    <property type="entry name" value="HRQ1_WHD"/>
</dbReference>
<dbReference type="GO" id="GO:0036297">
    <property type="term" value="P:interstrand cross-link repair"/>
    <property type="evidence" value="ECO:0007669"/>
    <property type="project" value="TreeGrafter"/>
</dbReference>
<evidence type="ECO:0000259" key="5">
    <source>
        <dbReference type="PROSITE" id="PS51194"/>
    </source>
</evidence>
<dbReference type="GO" id="GO:0005524">
    <property type="term" value="F:ATP binding"/>
    <property type="evidence" value="ECO:0007669"/>
    <property type="project" value="UniProtKB-KW"/>
</dbReference>
<dbReference type="Proteomes" id="UP000790833">
    <property type="component" value="Unassembled WGS sequence"/>
</dbReference>
<dbReference type="SUPFAM" id="SSF52540">
    <property type="entry name" value="P-loop containing nucleoside triphosphate hydrolases"/>
    <property type="match status" value="1"/>
</dbReference>
<feature type="compositionally biased region" description="Acidic residues" evidence="3">
    <location>
        <begin position="1169"/>
        <end position="1185"/>
    </location>
</feature>
<dbReference type="OrthoDB" id="18781at2759"/>
<comment type="caution">
    <text evidence="6">The sequence shown here is derived from an EMBL/GenBank/DDBJ whole genome shotgun (WGS) entry which is preliminary data.</text>
</comment>